<reference evidence="1" key="1">
    <citation type="submission" date="2021-01" db="EMBL/GenBank/DDBJ databases">
        <title>Outbreak of Burkholderia contaminns endophthalmitis traced to a clinical ventilation system.</title>
        <authorList>
            <person name="Lipuma J."/>
            <person name="Spilker T."/>
            <person name="Kratholm J."/>
        </authorList>
    </citation>
    <scope>NUCLEOTIDE SEQUENCE</scope>
    <source>
        <strain evidence="1">HI4954</strain>
    </source>
</reference>
<geneLocation type="plasmid" evidence="3 6">
    <name>unnamed4</name>
</geneLocation>
<dbReference type="AlphaFoldDB" id="A0A1E3FS39"/>
<reference evidence="3 6" key="3">
    <citation type="submission" date="2021-12" db="EMBL/GenBank/DDBJ databases">
        <title>Genomic and phenotypic characterization of three Burkholderia contaminans isolates recovered from different sources.</title>
        <authorList>
            <person name="Lopez De Volder A."/>
            <person name="Fan Y."/>
            <person name="Nunvar J."/>
            <person name="Herrera T."/>
            <person name="Timp W."/>
            <person name="Degrossi J."/>
        </authorList>
    </citation>
    <scope>NUCLEOTIDE SEQUENCE [LARGE SCALE GENOMIC DNA]</scope>
    <source>
        <strain evidence="3 6">LMG 23361</strain>
        <plasmid evidence="3 6">unnamed4</plasmid>
    </source>
</reference>
<dbReference type="EMBL" id="JAENIB010000066">
    <property type="protein sequence ID" value="MBK1936283.1"/>
    <property type="molecule type" value="Genomic_DNA"/>
</dbReference>
<evidence type="ECO:0000313" key="5">
    <source>
        <dbReference type="Proteomes" id="UP000664048"/>
    </source>
</evidence>
<keyword evidence="5" id="KW-1185">Reference proteome</keyword>
<dbReference type="OrthoDB" id="9953144at2"/>
<dbReference type="EMBL" id="CP090646">
    <property type="protein sequence ID" value="WFN24096.1"/>
    <property type="molecule type" value="Genomic_DNA"/>
</dbReference>
<evidence type="ECO:0000313" key="3">
    <source>
        <dbReference type="EMBL" id="WFN24096.1"/>
    </source>
</evidence>
<evidence type="ECO:0000313" key="1">
    <source>
        <dbReference type="EMBL" id="MBK1936283.1"/>
    </source>
</evidence>
<protein>
    <submittedName>
        <fullName evidence="1">Uncharacterized protein</fullName>
    </submittedName>
</protein>
<gene>
    <name evidence="2" type="ORF">J4M89_38320</name>
    <name evidence="1" type="ORF">JIN94_41120</name>
    <name evidence="3" type="ORF">LXE91_43305</name>
</gene>
<dbReference type="Proteomes" id="UP001220209">
    <property type="component" value="Plasmid unnamed4"/>
</dbReference>
<organism evidence="1 4">
    <name type="scientific">Burkholderia contaminans</name>
    <dbReference type="NCBI Taxonomy" id="488447"/>
    <lineage>
        <taxon>Bacteria</taxon>
        <taxon>Pseudomonadati</taxon>
        <taxon>Pseudomonadota</taxon>
        <taxon>Betaproteobacteria</taxon>
        <taxon>Burkholderiales</taxon>
        <taxon>Burkholderiaceae</taxon>
        <taxon>Burkholderia</taxon>
        <taxon>Burkholderia cepacia complex</taxon>
    </lineage>
</organism>
<sequence length="64" mass="7429">MNKPQMTLRWNDGEEQAISRAKAAREIRKNRNAHPALGVRVFRKFRETYIVSEFLGVGCCIHRA</sequence>
<accession>A0A1E3FS39</accession>
<dbReference type="RefSeq" id="WP_039340496.1">
    <property type="nucleotide sequence ID" value="NZ_CABVQA010000099.1"/>
</dbReference>
<proteinExistence type="predicted"/>
<keyword evidence="3" id="KW-0614">Plasmid</keyword>
<dbReference type="Proteomes" id="UP000611459">
    <property type="component" value="Unassembled WGS sequence"/>
</dbReference>
<evidence type="ECO:0000313" key="6">
    <source>
        <dbReference type="Proteomes" id="UP001220209"/>
    </source>
</evidence>
<dbReference type="EMBL" id="JAGEMX010000027">
    <property type="protein sequence ID" value="MBO1835255.1"/>
    <property type="molecule type" value="Genomic_DNA"/>
</dbReference>
<evidence type="ECO:0000313" key="2">
    <source>
        <dbReference type="EMBL" id="MBO1835255.1"/>
    </source>
</evidence>
<reference evidence="2 5" key="2">
    <citation type="submission" date="2021-03" db="EMBL/GenBank/DDBJ databases">
        <title>Clinical course, treatment and visual outcome of an outbreak of Burkholderia contaminans endophthalmitis following cataract surgery.</title>
        <authorList>
            <person name="Lind C."/>
            <person name="Olsen K."/>
            <person name="Angelsen N.K."/>
            <person name="Krefting E.A."/>
            <person name="Fossen K."/>
            <person name="Gravningen K."/>
            <person name="Depoorter E."/>
            <person name="Vandamme P."/>
            <person name="Bertelsen G."/>
        </authorList>
    </citation>
    <scope>NUCLEOTIDE SEQUENCE [LARGE SCALE GENOMIC DNA]</scope>
    <source>
        <strain evidence="2 5">51242556</strain>
    </source>
</reference>
<dbReference type="Proteomes" id="UP000664048">
    <property type="component" value="Unassembled WGS sequence"/>
</dbReference>
<name>A0A1E3FS39_9BURK</name>
<evidence type="ECO:0000313" key="4">
    <source>
        <dbReference type="Proteomes" id="UP000611459"/>
    </source>
</evidence>